<dbReference type="Gene3D" id="1.20.140.40">
    <property type="entry name" value="Invertase/pectin methylesterase inhibitor family protein"/>
    <property type="match status" value="1"/>
</dbReference>
<feature type="domain" description="Pectinesterase inhibitor" evidence="5">
    <location>
        <begin position="24"/>
        <end position="173"/>
    </location>
</feature>
<dbReference type="NCBIfam" id="TIGR01614">
    <property type="entry name" value="PME_inhib"/>
    <property type="match status" value="1"/>
</dbReference>
<proteinExistence type="inferred from homology"/>
<comment type="similarity">
    <text evidence="3">Belongs to the PMEI family.</text>
</comment>
<keyword evidence="6" id="KW-1185">Reference proteome</keyword>
<dbReference type="SMART" id="SM00856">
    <property type="entry name" value="PMEI"/>
    <property type="match status" value="1"/>
</dbReference>
<evidence type="ECO:0000313" key="6">
    <source>
        <dbReference type="Proteomes" id="UP000827889"/>
    </source>
</evidence>
<organism evidence="6 7">
    <name type="scientific">Rhodamnia argentea</name>
    <dbReference type="NCBI Taxonomy" id="178133"/>
    <lineage>
        <taxon>Eukaryota</taxon>
        <taxon>Viridiplantae</taxon>
        <taxon>Streptophyta</taxon>
        <taxon>Embryophyta</taxon>
        <taxon>Tracheophyta</taxon>
        <taxon>Spermatophyta</taxon>
        <taxon>Magnoliopsida</taxon>
        <taxon>eudicotyledons</taxon>
        <taxon>Gunneridae</taxon>
        <taxon>Pentapetalae</taxon>
        <taxon>rosids</taxon>
        <taxon>malvids</taxon>
        <taxon>Myrtales</taxon>
        <taxon>Myrtaceae</taxon>
        <taxon>Myrtoideae</taxon>
        <taxon>Myrteae</taxon>
        <taxon>Australasian group</taxon>
        <taxon>Rhodamnia</taxon>
    </lineage>
</organism>
<keyword evidence="1 4" id="KW-0732">Signal</keyword>
<dbReference type="AlphaFoldDB" id="A0A8B8R0H4"/>
<dbReference type="RefSeq" id="XP_030551992.1">
    <property type="nucleotide sequence ID" value="XM_030696132.1"/>
</dbReference>
<dbReference type="InterPro" id="IPR035513">
    <property type="entry name" value="Invertase/methylesterase_inhib"/>
</dbReference>
<dbReference type="GeneID" id="115756386"/>
<dbReference type="SUPFAM" id="SSF101148">
    <property type="entry name" value="Plant invertase/pectin methylesterase inhibitor"/>
    <property type="match status" value="1"/>
</dbReference>
<dbReference type="PANTHER" id="PTHR35357">
    <property type="entry name" value="OS02G0537100 PROTEIN"/>
    <property type="match status" value="1"/>
</dbReference>
<dbReference type="Pfam" id="PF04043">
    <property type="entry name" value="PMEI"/>
    <property type="match status" value="1"/>
</dbReference>
<sequence>MNRAFSISALFLIIFLMVLRCVRSADDIVQDTCKKIAANDPELSFDFCMKSLGSDSESRKVDVEGLGLIGLRLLQAKFSGTIEYIKQLQKRKSEPRLQKALSLCLLAYSTSERKDLTPFYKAKRYLDLNIWVSGMITSEDTCDTQFSMKGGMVPPLTKRNADVYQLSAIVLGIMAIL</sequence>
<evidence type="ECO:0000259" key="5">
    <source>
        <dbReference type="SMART" id="SM00856"/>
    </source>
</evidence>
<name>A0A8B8R0H4_9MYRT</name>
<evidence type="ECO:0000313" key="7">
    <source>
        <dbReference type="RefSeq" id="XP_030551992.1"/>
    </source>
</evidence>
<dbReference type="CDD" id="cd15795">
    <property type="entry name" value="PMEI-Pla_a_1_like"/>
    <property type="match status" value="1"/>
</dbReference>
<keyword evidence="2" id="KW-1015">Disulfide bond</keyword>
<dbReference type="Proteomes" id="UP000827889">
    <property type="component" value="Chromosome 3"/>
</dbReference>
<evidence type="ECO:0000256" key="1">
    <source>
        <dbReference type="ARBA" id="ARBA00022729"/>
    </source>
</evidence>
<dbReference type="InterPro" id="IPR034088">
    <property type="entry name" value="Pla_a_1-like"/>
</dbReference>
<gene>
    <name evidence="7" type="primary">LOC115756386</name>
</gene>
<dbReference type="PANTHER" id="PTHR35357:SF8">
    <property type="entry name" value="OS01G0111000 PROTEIN"/>
    <property type="match status" value="1"/>
</dbReference>
<reference evidence="7" key="1">
    <citation type="submission" date="2025-08" db="UniProtKB">
        <authorList>
            <consortium name="RefSeq"/>
        </authorList>
    </citation>
    <scope>IDENTIFICATION</scope>
    <source>
        <tissue evidence="7">Leaf</tissue>
    </source>
</reference>
<accession>A0A8B8R0H4</accession>
<evidence type="ECO:0000256" key="2">
    <source>
        <dbReference type="ARBA" id="ARBA00023157"/>
    </source>
</evidence>
<evidence type="ECO:0000256" key="3">
    <source>
        <dbReference type="ARBA" id="ARBA00038471"/>
    </source>
</evidence>
<dbReference type="GO" id="GO:0004857">
    <property type="term" value="F:enzyme inhibitor activity"/>
    <property type="evidence" value="ECO:0007669"/>
    <property type="project" value="InterPro"/>
</dbReference>
<protein>
    <submittedName>
        <fullName evidence="7">Invertase inhibitor</fullName>
    </submittedName>
</protein>
<dbReference type="OrthoDB" id="1915198at2759"/>
<evidence type="ECO:0000256" key="4">
    <source>
        <dbReference type="SAM" id="SignalP"/>
    </source>
</evidence>
<dbReference type="InterPro" id="IPR006501">
    <property type="entry name" value="Pectinesterase_inhib_dom"/>
</dbReference>
<dbReference type="KEGG" id="rarg:115756386"/>
<feature type="signal peptide" evidence="4">
    <location>
        <begin position="1"/>
        <end position="24"/>
    </location>
</feature>
<feature type="chain" id="PRO_5034680945" evidence="4">
    <location>
        <begin position="25"/>
        <end position="177"/>
    </location>
</feature>